<feature type="compositionally biased region" description="Low complexity" evidence="2">
    <location>
        <begin position="206"/>
        <end position="216"/>
    </location>
</feature>
<sequence>MAYYPQNNRHSMYSPPAQNDPSRPQRPYSTIYPPSDDYIQPPPPPRPSSAYIAPFPGQSYNDQQTYQPPYPPPPNDHPPQRYSSLAPNINQQIYQPQPVSLVSPPEILPPRPSSLSGPDPGNYNENNYPNTTSQVYDTPLYPPPTPAETPYQGPFNPHSQSFSPPPPEPGAQGFSPSIHHPTPSIASTLSTLTLDTSEMQHQAFPSSSSSSLSSASTATEPPRTVSLPTIQSLQATASTLDQAEDIDQITWAQDVLRLVDRQLAPSGSGGPTDFTHPDSSPPNTSKLSPALKDLLENAVPIIIVVSTSPNTKASALALYLKAKLNSSGLCSEMLPKNQRQAFKDFETAARNGETRGWFRLGRDYEGVNDVSRAKDCYERGMKRGDCECTYRMGMAHLLGQLNLPSNPSTALSLLRQASDISTVDFPQPSYVYGMLLAGELSVPTEIPHNLVIPPTSAPSEALYAQWALARDAIERAAYFSYPPAQYKAGHLYEHASLGAPYDPLVSVNWYTYASKNGEKEADMALSKWFLCGAEGHFPKNESLARTFAEKAARKNHPNGCFALGYYYELGVGGRKDLEQAKKWYQKAASLGNTDAPLRLSALSAPVPTSISMAEHETRLNDTLVRRRTQAKIRSDRQSISRPTRRQPQAMPNPQAYVSPRPQEWEQRQPTPVAMTMPMPMPTSSPSPSPVSPVIRVGDIMSPNINTNAGYNIPSSNSFPSRPPIPHQSFNQNQPQSQGFDNQTFPNYKKPQPQGRVDENGRRRPPSGVSTSTSLSDLPVPEERKDGTGRPPRKEAQTFAEMGFQSKPVEEDGCVVM</sequence>
<dbReference type="InterPro" id="IPR051726">
    <property type="entry name" value="Chitin_Synth_Reg"/>
</dbReference>
<feature type="compositionally biased region" description="Polar residues" evidence="2">
    <location>
        <begin position="639"/>
        <end position="651"/>
    </location>
</feature>
<dbReference type="InterPro" id="IPR006597">
    <property type="entry name" value="Sel1-like"/>
</dbReference>
<dbReference type="EMBL" id="KI894026">
    <property type="protein sequence ID" value="OCF21914.1"/>
    <property type="molecule type" value="Genomic_DNA"/>
</dbReference>
<dbReference type="InterPro" id="IPR011990">
    <property type="entry name" value="TPR-like_helical_dom_sf"/>
</dbReference>
<feature type="compositionally biased region" description="Polar residues" evidence="2">
    <location>
        <begin position="727"/>
        <end position="745"/>
    </location>
</feature>
<feature type="compositionally biased region" description="Polar residues" evidence="2">
    <location>
        <begin position="1"/>
        <end position="22"/>
    </location>
</feature>
<protein>
    <recommendedName>
        <fullName evidence="6">Chitin synthase regulator 3</fullName>
    </recommendedName>
</protein>
<dbReference type="KEGG" id="kbi:30213092"/>
<dbReference type="EMBL" id="CP144543">
    <property type="protein sequence ID" value="WVW83393.1"/>
    <property type="molecule type" value="Genomic_DNA"/>
</dbReference>
<dbReference type="GeneID" id="30213092"/>
<feature type="compositionally biased region" description="Low complexity" evidence="2">
    <location>
        <begin position="48"/>
        <end position="67"/>
    </location>
</feature>
<dbReference type="Gene3D" id="1.25.40.10">
    <property type="entry name" value="Tetratricopeptide repeat domain"/>
    <property type="match status" value="1"/>
</dbReference>
<proteinExistence type="predicted"/>
<evidence type="ECO:0000313" key="4">
    <source>
        <dbReference type="EMBL" id="WVW83393.1"/>
    </source>
</evidence>
<feature type="compositionally biased region" description="Low complexity" evidence="2">
    <location>
        <begin position="87"/>
        <end position="98"/>
    </location>
</feature>
<feature type="compositionally biased region" description="Pro residues" evidence="2">
    <location>
        <begin position="68"/>
        <end position="77"/>
    </location>
</feature>
<reference evidence="3" key="1">
    <citation type="submission" date="2013-07" db="EMBL/GenBank/DDBJ databases">
        <title>The Genome Sequence of Cryptococcus bestiolae CBS10118.</title>
        <authorList>
            <consortium name="The Broad Institute Genome Sequencing Platform"/>
            <person name="Cuomo C."/>
            <person name="Litvintseva A."/>
            <person name="Chen Y."/>
            <person name="Heitman J."/>
            <person name="Sun S."/>
            <person name="Springer D."/>
            <person name="Dromer F."/>
            <person name="Young S.K."/>
            <person name="Zeng Q."/>
            <person name="Gargeya S."/>
            <person name="Fitzgerald M."/>
            <person name="Abouelleil A."/>
            <person name="Alvarado L."/>
            <person name="Berlin A.M."/>
            <person name="Chapman S.B."/>
            <person name="Dewar J."/>
            <person name="Goldberg J."/>
            <person name="Griggs A."/>
            <person name="Gujja S."/>
            <person name="Hansen M."/>
            <person name="Howarth C."/>
            <person name="Imamovic A."/>
            <person name="Larimer J."/>
            <person name="McCowan C."/>
            <person name="Murphy C."/>
            <person name="Pearson M."/>
            <person name="Priest M."/>
            <person name="Roberts A."/>
            <person name="Saif S."/>
            <person name="Shea T."/>
            <person name="Sykes S."/>
            <person name="Wortman J."/>
            <person name="Nusbaum C."/>
            <person name="Birren B."/>
        </authorList>
    </citation>
    <scope>NUCLEOTIDE SEQUENCE [LARGE SCALE GENOMIC DNA]</scope>
    <source>
        <strain evidence="3">CBS 10118</strain>
    </source>
</reference>
<dbReference type="RefSeq" id="XP_019042984.1">
    <property type="nucleotide sequence ID" value="XM_019195271.1"/>
</dbReference>
<evidence type="ECO:0008006" key="6">
    <source>
        <dbReference type="Google" id="ProtNLM"/>
    </source>
</evidence>
<feature type="region of interest" description="Disordered" evidence="2">
    <location>
        <begin position="627"/>
        <end position="667"/>
    </location>
</feature>
<feature type="compositionally biased region" description="Polar residues" evidence="2">
    <location>
        <begin position="123"/>
        <end position="135"/>
    </location>
</feature>
<evidence type="ECO:0000256" key="2">
    <source>
        <dbReference type="SAM" id="MobiDB-lite"/>
    </source>
</evidence>
<reference evidence="4" key="4">
    <citation type="submission" date="2024-02" db="EMBL/GenBank/DDBJ databases">
        <title>Comparative genomics of Cryptococcus and Kwoniella reveals pathogenesis evolution and contrasting modes of karyotype evolution via chromosome fusion or intercentromeric recombination.</title>
        <authorList>
            <person name="Coelho M.A."/>
            <person name="David-Palma M."/>
            <person name="Shea T."/>
            <person name="Bowers K."/>
            <person name="McGinley-Smith S."/>
            <person name="Mohammad A.W."/>
            <person name="Gnirke A."/>
            <person name="Yurkov A.M."/>
            <person name="Nowrousian M."/>
            <person name="Sun S."/>
            <person name="Cuomo C.A."/>
            <person name="Heitman J."/>
        </authorList>
    </citation>
    <scope>NUCLEOTIDE SEQUENCE</scope>
    <source>
        <strain evidence="4">CBS 10118</strain>
    </source>
</reference>
<keyword evidence="5" id="KW-1185">Reference proteome</keyword>
<feature type="compositionally biased region" description="Polar residues" evidence="2">
    <location>
        <begin position="705"/>
        <end position="719"/>
    </location>
</feature>
<feature type="compositionally biased region" description="Polar residues" evidence="2">
    <location>
        <begin position="277"/>
        <end position="287"/>
    </location>
</feature>
<keyword evidence="1" id="KW-0677">Repeat</keyword>
<dbReference type="SMART" id="SM00671">
    <property type="entry name" value="SEL1"/>
    <property type="match status" value="6"/>
</dbReference>
<reference evidence="4" key="2">
    <citation type="submission" date="2013-07" db="EMBL/GenBank/DDBJ databases">
        <authorList>
            <consortium name="The Broad Institute Genome Sequencing Platform"/>
            <person name="Cuomo C."/>
            <person name="Litvintseva A."/>
            <person name="Chen Y."/>
            <person name="Heitman J."/>
            <person name="Sun S."/>
            <person name="Springer D."/>
            <person name="Dromer F."/>
            <person name="Young S.K."/>
            <person name="Zeng Q."/>
            <person name="Gargeya S."/>
            <person name="Fitzgerald M."/>
            <person name="Abouelleil A."/>
            <person name="Alvarado L."/>
            <person name="Berlin A.M."/>
            <person name="Chapman S.B."/>
            <person name="Dewar J."/>
            <person name="Goldberg J."/>
            <person name="Griggs A."/>
            <person name="Gujja S."/>
            <person name="Hansen M."/>
            <person name="Howarth C."/>
            <person name="Imamovic A."/>
            <person name="Larimer J."/>
            <person name="McCowan C."/>
            <person name="Murphy C."/>
            <person name="Pearson M."/>
            <person name="Priest M."/>
            <person name="Roberts A."/>
            <person name="Saif S."/>
            <person name="Shea T."/>
            <person name="Sykes S."/>
            <person name="Wortman J."/>
            <person name="Nusbaum C."/>
            <person name="Birren B."/>
        </authorList>
    </citation>
    <scope>NUCLEOTIDE SEQUENCE</scope>
    <source>
        <strain evidence="4">CBS 10118</strain>
    </source>
</reference>
<reference evidence="3" key="3">
    <citation type="submission" date="2014-01" db="EMBL/GenBank/DDBJ databases">
        <title>Evolution of pathogenesis and genome organization in the Tremellales.</title>
        <authorList>
            <person name="Cuomo C."/>
            <person name="Litvintseva A."/>
            <person name="Heitman J."/>
            <person name="Chen Y."/>
            <person name="Sun S."/>
            <person name="Springer D."/>
            <person name="Dromer F."/>
            <person name="Young S."/>
            <person name="Zeng Q."/>
            <person name="Chapman S."/>
            <person name="Gujja S."/>
            <person name="Saif S."/>
            <person name="Birren B."/>
        </authorList>
    </citation>
    <scope>NUCLEOTIDE SEQUENCE</scope>
    <source>
        <strain evidence="3">CBS 10118</strain>
    </source>
</reference>
<dbReference type="OrthoDB" id="272077at2759"/>
<feature type="region of interest" description="Disordered" evidence="2">
    <location>
        <begin position="263"/>
        <end position="288"/>
    </location>
</feature>
<feature type="compositionally biased region" description="Basic and acidic residues" evidence="2">
    <location>
        <begin position="780"/>
        <end position="795"/>
    </location>
</feature>
<name>A0A1B9FT13_9TREE</name>
<dbReference type="Proteomes" id="UP000092730">
    <property type="component" value="Chromosome 3"/>
</dbReference>
<dbReference type="SUPFAM" id="SSF81901">
    <property type="entry name" value="HCP-like"/>
    <property type="match status" value="2"/>
</dbReference>
<evidence type="ECO:0000256" key="1">
    <source>
        <dbReference type="ARBA" id="ARBA00022737"/>
    </source>
</evidence>
<dbReference type="PANTHER" id="PTHR46430:SF2">
    <property type="entry name" value="CHITIN SYNTHASE REGULATORY FACTOR 4"/>
    <property type="match status" value="1"/>
</dbReference>
<evidence type="ECO:0000313" key="5">
    <source>
        <dbReference type="Proteomes" id="UP000092730"/>
    </source>
</evidence>
<feature type="region of interest" description="Disordered" evidence="2">
    <location>
        <begin position="199"/>
        <end position="226"/>
    </location>
</feature>
<dbReference type="VEuPathDB" id="FungiDB:I302_08693"/>
<accession>A0A1B9FT13</accession>
<feature type="region of interest" description="Disordered" evidence="2">
    <location>
        <begin position="705"/>
        <end position="816"/>
    </location>
</feature>
<dbReference type="PANTHER" id="PTHR46430">
    <property type="entry name" value="PROTEIN SKT5-RELATED"/>
    <property type="match status" value="1"/>
</dbReference>
<feature type="region of interest" description="Disordered" evidence="2">
    <location>
        <begin position="1"/>
        <end position="185"/>
    </location>
</feature>
<dbReference type="Pfam" id="PF08238">
    <property type="entry name" value="Sel1"/>
    <property type="match status" value="5"/>
</dbReference>
<dbReference type="AlphaFoldDB" id="A0A1B9FT13"/>
<evidence type="ECO:0000313" key="3">
    <source>
        <dbReference type="EMBL" id="OCF21914.1"/>
    </source>
</evidence>
<organism evidence="3">
    <name type="scientific">Kwoniella bestiolae CBS 10118</name>
    <dbReference type="NCBI Taxonomy" id="1296100"/>
    <lineage>
        <taxon>Eukaryota</taxon>
        <taxon>Fungi</taxon>
        <taxon>Dikarya</taxon>
        <taxon>Basidiomycota</taxon>
        <taxon>Agaricomycotina</taxon>
        <taxon>Tremellomycetes</taxon>
        <taxon>Tremellales</taxon>
        <taxon>Cryptococcaceae</taxon>
        <taxon>Kwoniella</taxon>
    </lineage>
</organism>
<dbReference type="STRING" id="1296100.A0A1B9FT13"/>
<gene>
    <name evidence="3" type="ORF">I302_08693</name>
    <name evidence="4" type="ORF">I302_105412</name>
</gene>